<sequence length="506" mass="56458">METEELIRKCKAITLDDDKMSRVAIGEIMKGKGKKLVAGSLLGRVLHPRGVSREGLKSALQQVWRTAEGFRVESLGSKTFLFKFAYEADKRRVLSGGPWHFERALIVLKEPSGIGEITKQAFTHSAFWVQLHNLPVGCMEQETVRMLGEAIGSVEEIDADEEGECIGKYARVRISIDITQPLKKIIYVEQEGEEDIPIPVVYERLPDFCFCCGLIGHPYKECDKYEGQARDKLAYGVWMQAVQLYGRSKINRSSEKGQNVTGTSANQSAKAGHKEQRGNSPAKRQQGSQWNRANVKRTEPSSNKEDEHVAIIQKSTEKEVGEDQLMPSSLESREQLQGCKKVFVTANNEEQLREQGGDAGKADGKWRESEKSTSERNLAIVGLEQKRKAQDSGEVEESGDNGPQAVCLKPKGKNWKRQARIKREASGTKSETYLCKRLRQDNSSSSPTQKRIRTTSLGQPIQKQTHSGTTKPQPAWESMSAKDMKMSTPTIPDTTAGAGHQPRRQP</sequence>
<organism evidence="1 2">
    <name type="scientific">Citrus sinensis</name>
    <name type="common">Sweet orange</name>
    <name type="synonym">Citrus aurantium var. sinensis</name>
    <dbReference type="NCBI Taxonomy" id="2711"/>
    <lineage>
        <taxon>Eukaryota</taxon>
        <taxon>Viridiplantae</taxon>
        <taxon>Streptophyta</taxon>
        <taxon>Embryophyta</taxon>
        <taxon>Tracheophyta</taxon>
        <taxon>Spermatophyta</taxon>
        <taxon>Magnoliopsida</taxon>
        <taxon>eudicotyledons</taxon>
        <taxon>Gunneridae</taxon>
        <taxon>Pentapetalae</taxon>
        <taxon>rosids</taxon>
        <taxon>malvids</taxon>
        <taxon>Sapindales</taxon>
        <taxon>Rutaceae</taxon>
        <taxon>Aurantioideae</taxon>
        <taxon>Citrus</taxon>
    </lineage>
</organism>
<proteinExistence type="predicted"/>
<reference evidence="2" key="1">
    <citation type="journal article" date="2023" name="Hortic. Res.">
        <title>A chromosome-level phased genome enabling allele-level studies in sweet orange: a case study on citrus Huanglongbing tolerance.</title>
        <authorList>
            <person name="Wu B."/>
            <person name="Yu Q."/>
            <person name="Deng Z."/>
            <person name="Duan Y."/>
            <person name="Luo F."/>
            <person name="Gmitter F. Jr."/>
        </authorList>
    </citation>
    <scope>NUCLEOTIDE SEQUENCE [LARGE SCALE GENOMIC DNA]</scope>
    <source>
        <strain evidence="2">cv. Valencia</strain>
    </source>
</reference>
<dbReference type="Proteomes" id="UP000829398">
    <property type="component" value="Chromosome 4"/>
</dbReference>
<accession>A0ACB8LB36</accession>
<evidence type="ECO:0000313" key="2">
    <source>
        <dbReference type="Proteomes" id="UP000829398"/>
    </source>
</evidence>
<gene>
    <name evidence="1" type="ORF">KPL71_012392</name>
</gene>
<protein>
    <submittedName>
        <fullName evidence="1">CCHC-type domain-containing protein</fullName>
    </submittedName>
</protein>
<keyword evidence="2" id="KW-1185">Reference proteome</keyword>
<name>A0ACB8LB36_CITSI</name>
<dbReference type="EMBL" id="CM039173">
    <property type="protein sequence ID" value="KAH9770473.1"/>
    <property type="molecule type" value="Genomic_DNA"/>
</dbReference>
<comment type="caution">
    <text evidence="1">The sequence shown here is derived from an EMBL/GenBank/DDBJ whole genome shotgun (WGS) entry which is preliminary data.</text>
</comment>
<evidence type="ECO:0000313" key="1">
    <source>
        <dbReference type="EMBL" id="KAH9770473.1"/>
    </source>
</evidence>